<dbReference type="EMBL" id="QEKH01000022">
    <property type="protein sequence ID" value="PVY39144.1"/>
    <property type="molecule type" value="Genomic_DNA"/>
</dbReference>
<dbReference type="AlphaFoldDB" id="A0A2U1ARS7"/>
<dbReference type="SUPFAM" id="SSF48230">
    <property type="entry name" value="Chondroitin AC/alginate lyase"/>
    <property type="match status" value="1"/>
</dbReference>
<dbReference type="OrthoDB" id="9813410at2"/>
<dbReference type="Proteomes" id="UP000245959">
    <property type="component" value="Unassembled WGS sequence"/>
</dbReference>
<evidence type="ECO:0000313" key="1">
    <source>
        <dbReference type="EMBL" id="PVY39144.1"/>
    </source>
</evidence>
<protein>
    <recommendedName>
        <fullName evidence="3">Heparinase II/III-like protein</fullName>
    </recommendedName>
</protein>
<name>A0A2U1ARS7_9BACT</name>
<sequence>MELADMIAAVEPDFNAERNLLGSVWNGPGYHSRVPNGSWVHQTRLSIYYALALLDDGRPEYLERAAKVIRAVLKSQVTDPYDPAYGIWPWLDEEPVAQMAPPDWNWADFIGSGLCHILVEHAGKLDAELKREITAALERAAWSIFRRNIQPNYTNIALMGAAVTGCAGEILDNAILREYAKNRLAKFLAYTRETGGINEYNSPTYTFVALFEVERILQLVREPETRSHAGELLRLFWNELANHFHPATGQLGGPQSRAYGDFLPADNARFIREATGVEIPIAAPGKEGEEFCHFTYSGIRHRPCPPDIAVRFARLPEPETEVALRCIRRQPDTHSTWCTTFLNDDFVVGSASVSIFWIQSRPLLGYWRVPGTAVPAQFRFRFLRDNRDFSSAQLYSRQCRNRILCGVGLRRDLGDHHPGLDRPADGVFHFERLAACFELTGKGAEVSRNPDGTFTLRLGSTQAVIRPGSGVFSGIPVRWECSSSENGARVEAVFYAGPSRSELFDERTELTLACGVEVLPAGGASEAGAFTESVGPESVTAAWGSLALEFPRFAQKEW</sequence>
<comment type="caution">
    <text evidence="1">The sequence shown here is derived from an EMBL/GenBank/DDBJ whole genome shotgun (WGS) entry which is preliminary data.</text>
</comment>
<reference evidence="1 2" key="1">
    <citation type="submission" date="2018-04" db="EMBL/GenBank/DDBJ databases">
        <title>Genomic Encyclopedia of Type Strains, Phase IV (KMG-IV): sequencing the most valuable type-strain genomes for metagenomic binning, comparative biology and taxonomic classification.</title>
        <authorList>
            <person name="Goeker M."/>
        </authorList>
    </citation>
    <scope>NUCLEOTIDE SEQUENCE [LARGE SCALE GENOMIC DNA]</scope>
    <source>
        <strain evidence="1 2">DSM 14823</strain>
    </source>
</reference>
<gene>
    <name evidence="1" type="ORF">C8D82_12219</name>
</gene>
<proteinExistence type="predicted"/>
<dbReference type="GeneID" id="78296057"/>
<dbReference type="PANTHER" id="PTHR40616">
    <property type="entry name" value="LINALOOL DEHYDRATASE_ISOMERASE DOMAIN-CONTAINING PROTEIN"/>
    <property type="match status" value="1"/>
</dbReference>
<accession>A0A2U1ARS7</accession>
<evidence type="ECO:0008006" key="3">
    <source>
        <dbReference type="Google" id="ProtNLM"/>
    </source>
</evidence>
<dbReference type="RefSeq" id="WP_116884765.1">
    <property type="nucleotide sequence ID" value="NZ_CABMMC010000010.1"/>
</dbReference>
<dbReference type="InterPro" id="IPR008929">
    <property type="entry name" value="Chondroitin_lyas"/>
</dbReference>
<organism evidence="1 2">
    <name type="scientific">Victivallis vadensis</name>
    <dbReference type="NCBI Taxonomy" id="172901"/>
    <lineage>
        <taxon>Bacteria</taxon>
        <taxon>Pseudomonadati</taxon>
        <taxon>Lentisphaerota</taxon>
        <taxon>Lentisphaeria</taxon>
        <taxon>Victivallales</taxon>
        <taxon>Victivallaceae</taxon>
        <taxon>Victivallis</taxon>
    </lineage>
</organism>
<evidence type="ECO:0000313" key="2">
    <source>
        <dbReference type="Proteomes" id="UP000245959"/>
    </source>
</evidence>
<dbReference type="PANTHER" id="PTHR40616:SF1">
    <property type="entry name" value="LINALOOL DEHYDRATASE_ISOMERASE DOMAIN-CONTAINING PROTEIN"/>
    <property type="match status" value="1"/>
</dbReference>
<keyword evidence="2" id="KW-1185">Reference proteome</keyword>